<proteinExistence type="predicted"/>
<organism evidence="2 3">
    <name type="scientific">Paenibacillus ginsengarvi</name>
    <dbReference type="NCBI Taxonomy" id="400777"/>
    <lineage>
        <taxon>Bacteria</taxon>
        <taxon>Bacillati</taxon>
        <taxon>Bacillota</taxon>
        <taxon>Bacilli</taxon>
        <taxon>Bacillales</taxon>
        <taxon>Paenibacillaceae</taxon>
        <taxon>Paenibacillus</taxon>
    </lineage>
</organism>
<sequence>MLKFEQPDMEIRRLGHEDIADLVALMTDVTSRLPSKDHFASDNETYYHTYVLEDGEIHGAYLRGQFVAYTVLTFPKMRPGNLGREFGVAEEDLHEVACLEGTVVHESARGLGLQRYFLRLREQRARENGCRYVYATVHPDNHASVKNLESEGFVRRFTRPMYGGKLRHCYAKQLRQPGEESEASG</sequence>
<dbReference type="PROSITE" id="PS51186">
    <property type="entry name" value="GNAT"/>
    <property type="match status" value="1"/>
</dbReference>
<dbReference type="GO" id="GO:0016747">
    <property type="term" value="F:acyltransferase activity, transferring groups other than amino-acyl groups"/>
    <property type="evidence" value="ECO:0007669"/>
    <property type="project" value="InterPro"/>
</dbReference>
<keyword evidence="2" id="KW-0808">Transferase</keyword>
<evidence type="ECO:0000313" key="3">
    <source>
        <dbReference type="Proteomes" id="UP000282311"/>
    </source>
</evidence>
<gene>
    <name evidence="2" type="ORF">D7M11_31440</name>
</gene>
<protein>
    <submittedName>
        <fullName evidence="2">N-acetyltransferase</fullName>
    </submittedName>
</protein>
<dbReference type="EMBL" id="RBAH01000034">
    <property type="protein sequence ID" value="RKN66117.1"/>
    <property type="molecule type" value="Genomic_DNA"/>
</dbReference>
<dbReference type="Proteomes" id="UP000282311">
    <property type="component" value="Unassembled WGS sequence"/>
</dbReference>
<accession>A0A3B0B6L9</accession>
<evidence type="ECO:0000313" key="2">
    <source>
        <dbReference type="EMBL" id="RKN66117.1"/>
    </source>
</evidence>
<feature type="domain" description="N-acetyltransferase" evidence="1">
    <location>
        <begin position="9"/>
        <end position="176"/>
    </location>
</feature>
<dbReference type="RefSeq" id="WP_120751244.1">
    <property type="nucleotide sequence ID" value="NZ_RBAH01000034.1"/>
</dbReference>
<dbReference type="InterPro" id="IPR000182">
    <property type="entry name" value="GNAT_dom"/>
</dbReference>
<dbReference type="SUPFAM" id="SSF55729">
    <property type="entry name" value="Acyl-CoA N-acyltransferases (Nat)"/>
    <property type="match status" value="1"/>
</dbReference>
<dbReference type="CDD" id="cd04301">
    <property type="entry name" value="NAT_SF"/>
    <property type="match status" value="1"/>
</dbReference>
<dbReference type="InterPro" id="IPR016181">
    <property type="entry name" value="Acyl_CoA_acyltransferase"/>
</dbReference>
<evidence type="ECO:0000259" key="1">
    <source>
        <dbReference type="PROSITE" id="PS51186"/>
    </source>
</evidence>
<reference evidence="2 3" key="1">
    <citation type="journal article" date="2007" name="Int. J. Syst. Evol. Microbiol.">
        <title>Paenibacillus ginsengarvi sp. nov., isolated from soil from ginseng cultivation.</title>
        <authorList>
            <person name="Yoon M.H."/>
            <person name="Ten L.N."/>
            <person name="Im W.T."/>
        </authorList>
    </citation>
    <scope>NUCLEOTIDE SEQUENCE [LARGE SCALE GENOMIC DNA]</scope>
    <source>
        <strain evidence="2 3">KCTC 13059</strain>
    </source>
</reference>
<dbReference type="OrthoDB" id="8750087at2"/>
<dbReference type="Pfam" id="PF00583">
    <property type="entry name" value="Acetyltransf_1"/>
    <property type="match status" value="1"/>
</dbReference>
<comment type="caution">
    <text evidence="2">The sequence shown here is derived from an EMBL/GenBank/DDBJ whole genome shotgun (WGS) entry which is preliminary data.</text>
</comment>
<name>A0A3B0B6L9_9BACL</name>
<dbReference type="Gene3D" id="3.40.630.30">
    <property type="match status" value="1"/>
</dbReference>
<dbReference type="AlphaFoldDB" id="A0A3B0B6L9"/>
<keyword evidence="3" id="KW-1185">Reference proteome</keyword>